<organism evidence="2 3">
    <name type="scientific">Galdieria yellowstonensis</name>
    <dbReference type="NCBI Taxonomy" id="3028027"/>
    <lineage>
        <taxon>Eukaryota</taxon>
        <taxon>Rhodophyta</taxon>
        <taxon>Bangiophyceae</taxon>
        <taxon>Galdieriales</taxon>
        <taxon>Galdieriaceae</taxon>
        <taxon>Galdieria</taxon>
    </lineage>
</organism>
<proteinExistence type="predicted"/>
<feature type="compositionally biased region" description="Polar residues" evidence="1">
    <location>
        <begin position="125"/>
        <end position="138"/>
    </location>
</feature>
<feature type="region of interest" description="Disordered" evidence="1">
    <location>
        <begin position="82"/>
        <end position="177"/>
    </location>
</feature>
<keyword evidence="3" id="KW-1185">Reference proteome</keyword>
<feature type="compositionally biased region" description="Polar residues" evidence="1">
    <location>
        <begin position="26"/>
        <end position="40"/>
    </location>
</feature>
<evidence type="ECO:0000313" key="2">
    <source>
        <dbReference type="EMBL" id="KAK4526125.1"/>
    </source>
</evidence>
<name>A0AAV9IF81_9RHOD</name>
<comment type="caution">
    <text evidence="2">The sequence shown here is derived from an EMBL/GenBank/DDBJ whole genome shotgun (WGS) entry which is preliminary data.</text>
</comment>
<dbReference type="EMBL" id="JANCYU010000037">
    <property type="protein sequence ID" value="KAK4526125.1"/>
    <property type="molecule type" value="Genomic_DNA"/>
</dbReference>
<accession>A0AAV9IF81</accession>
<reference evidence="2 3" key="1">
    <citation type="submission" date="2022-07" db="EMBL/GenBank/DDBJ databases">
        <title>Genome-wide signatures of adaptation to extreme environments.</title>
        <authorList>
            <person name="Cho C.H."/>
            <person name="Yoon H.S."/>
        </authorList>
    </citation>
    <scope>NUCLEOTIDE SEQUENCE [LARGE SCALE GENOMIC DNA]</scope>
    <source>
        <strain evidence="2 3">108.79 E11</strain>
    </source>
</reference>
<evidence type="ECO:0000256" key="1">
    <source>
        <dbReference type="SAM" id="MobiDB-lite"/>
    </source>
</evidence>
<dbReference type="Proteomes" id="UP001300502">
    <property type="component" value="Unassembled WGS sequence"/>
</dbReference>
<dbReference type="AlphaFoldDB" id="A0AAV9IF81"/>
<feature type="compositionally biased region" description="Basic residues" evidence="1">
    <location>
        <begin position="164"/>
        <end position="177"/>
    </location>
</feature>
<sequence length="177" mass="19584">MLVNNYAASKVKEFIARCKGSESYTKNENTSTVVTENPAETSKKGTGFSSRKGLGCISSSKNSACAESADLKVQLALKKAIQKRRRESDSIPAVEEEACSEEESKTTYQKKRRAKKNIQLKMIPSNMSIQNNVNNAEPQSALKLLDPEKQQRNNGNSELASGNLRKKRRRKNSVKGS</sequence>
<protein>
    <submittedName>
        <fullName evidence="2">Uncharacterized protein</fullName>
    </submittedName>
</protein>
<gene>
    <name evidence="2" type="ORF">GAYE_SCF20G4039</name>
</gene>
<feature type="compositionally biased region" description="Basic residues" evidence="1">
    <location>
        <begin position="108"/>
        <end position="118"/>
    </location>
</feature>
<feature type="region of interest" description="Disordered" evidence="1">
    <location>
        <begin position="26"/>
        <end position="49"/>
    </location>
</feature>
<evidence type="ECO:0000313" key="3">
    <source>
        <dbReference type="Proteomes" id="UP001300502"/>
    </source>
</evidence>